<evidence type="ECO:0008006" key="3">
    <source>
        <dbReference type="Google" id="ProtNLM"/>
    </source>
</evidence>
<dbReference type="InterPro" id="IPR017850">
    <property type="entry name" value="Alkaline_phosphatase_core_sf"/>
</dbReference>
<dbReference type="PANTHER" id="PTHR43737:SF1">
    <property type="entry name" value="DUF1501 DOMAIN-CONTAINING PROTEIN"/>
    <property type="match status" value="1"/>
</dbReference>
<dbReference type="InterPro" id="IPR010869">
    <property type="entry name" value="DUF1501"/>
</dbReference>
<dbReference type="AlphaFoldDB" id="A0A1G9T367"/>
<reference evidence="2" key="1">
    <citation type="submission" date="2016-10" db="EMBL/GenBank/DDBJ databases">
        <authorList>
            <person name="Varghese N."/>
            <person name="Submissions S."/>
        </authorList>
    </citation>
    <scope>NUCLEOTIDE SEQUENCE [LARGE SCALE GENOMIC DNA]</scope>
    <source>
        <strain evidence="2">DSM 19886</strain>
    </source>
</reference>
<gene>
    <name evidence="1" type="ORF">SAMN04488514_108202</name>
</gene>
<protein>
    <recommendedName>
        <fullName evidence="3">Tat (Twin-arginine translocation) pathway signal sequence</fullName>
    </recommendedName>
</protein>
<dbReference type="EMBL" id="FNGV01000008">
    <property type="protein sequence ID" value="SDM42100.1"/>
    <property type="molecule type" value="Genomic_DNA"/>
</dbReference>
<keyword evidence="2" id="KW-1185">Reference proteome</keyword>
<name>A0A1G9T367_9FLAO</name>
<accession>A0A1G9T367</accession>
<dbReference type="Gene3D" id="3.40.720.10">
    <property type="entry name" value="Alkaline Phosphatase, subunit A"/>
    <property type="match status" value="1"/>
</dbReference>
<proteinExistence type="predicted"/>
<dbReference type="PANTHER" id="PTHR43737">
    <property type="entry name" value="BLL7424 PROTEIN"/>
    <property type="match status" value="1"/>
</dbReference>
<sequence>MDIVNEAHFRQSEYNTRRHFLKKCVTGMGAVTLGSMMGGANLFAKNLLSPGGGAGMPHFVPKAKHVIYLHMAGAPSQLELFDYKPELQKMNGQSCPPSLLEGKRFAFIRGVPQMLGPQSTFKQYGESRTWVSDYLPRFAEVADEVTFLKSVHTDEFNHAPAQFLMQTGSPRTGRPSLGGWVTYGLGSPNENLPGFVVLLSAGGPTGGKRLWGSGFLPTVHQGVQCQSTGTPVQNLGNPKGVDSKMRKKSVDIINKINELEYQEAQDPEILTRISQYEMAFKMQTSVPKVMNIDSEPDYIQKMYGVTPGKNSFANNCLLARRLVENGVRFVQLYDDGWDMHGAGPGGGVGDGLRRKCKQIDQPISALLMDLKQRGMLEDTLVVWGGEFGRTPMMEARTGKNFLGRDHHNEAFTMWMTGGGIKKGHTHGETDEIGYSAISGKVHVHDIQATILNQLGLDHERLTYRFQGRDFRLTDVHGNVIKDILT</sequence>
<organism evidence="1 2">
    <name type="scientific">Kriegella aquimaris</name>
    <dbReference type="NCBI Taxonomy" id="192904"/>
    <lineage>
        <taxon>Bacteria</taxon>
        <taxon>Pseudomonadati</taxon>
        <taxon>Bacteroidota</taxon>
        <taxon>Flavobacteriia</taxon>
        <taxon>Flavobacteriales</taxon>
        <taxon>Flavobacteriaceae</taxon>
        <taxon>Kriegella</taxon>
    </lineage>
</organism>
<dbReference type="SUPFAM" id="SSF53649">
    <property type="entry name" value="Alkaline phosphatase-like"/>
    <property type="match status" value="1"/>
</dbReference>
<dbReference type="STRING" id="192904.SAMN04488514_108202"/>
<evidence type="ECO:0000313" key="2">
    <source>
        <dbReference type="Proteomes" id="UP000199440"/>
    </source>
</evidence>
<dbReference type="Pfam" id="PF07394">
    <property type="entry name" value="DUF1501"/>
    <property type="match status" value="1"/>
</dbReference>
<dbReference type="OrthoDB" id="908850at2"/>
<dbReference type="Proteomes" id="UP000199440">
    <property type="component" value="Unassembled WGS sequence"/>
</dbReference>
<evidence type="ECO:0000313" key="1">
    <source>
        <dbReference type="EMBL" id="SDM42100.1"/>
    </source>
</evidence>
<dbReference type="RefSeq" id="WP_089891771.1">
    <property type="nucleotide sequence ID" value="NZ_FNGV01000008.1"/>
</dbReference>